<keyword evidence="1" id="KW-1133">Transmembrane helix</keyword>
<organism evidence="4 5">
    <name type="scientific">Aestuariibaculum lutulentum</name>
    <dbReference type="NCBI Taxonomy" id="2920935"/>
    <lineage>
        <taxon>Bacteria</taxon>
        <taxon>Pseudomonadati</taxon>
        <taxon>Bacteroidota</taxon>
        <taxon>Flavobacteriia</taxon>
        <taxon>Flavobacteriales</taxon>
        <taxon>Flavobacteriaceae</taxon>
    </lineage>
</organism>
<dbReference type="Pfam" id="PF16344">
    <property type="entry name" value="FecR_C"/>
    <property type="match status" value="1"/>
</dbReference>
<evidence type="ECO:0000313" key="4">
    <source>
        <dbReference type="EMBL" id="MCH4551683.1"/>
    </source>
</evidence>
<evidence type="ECO:0000259" key="2">
    <source>
        <dbReference type="Pfam" id="PF04773"/>
    </source>
</evidence>
<dbReference type="Gene3D" id="2.60.120.1440">
    <property type="match status" value="1"/>
</dbReference>
<evidence type="ECO:0000259" key="3">
    <source>
        <dbReference type="Pfam" id="PF16344"/>
    </source>
</evidence>
<dbReference type="PANTHER" id="PTHR30273:SF2">
    <property type="entry name" value="PROTEIN FECR"/>
    <property type="match status" value="1"/>
</dbReference>
<dbReference type="RefSeq" id="WP_240572010.1">
    <property type="nucleotide sequence ID" value="NZ_CP136709.1"/>
</dbReference>
<gene>
    <name evidence="4" type="ORF">MKW35_03555</name>
</gene>
<name>A0ABS9RFF2_9FLAO</name>
<dbReference type="PANTHER" id="PTHR30273">
    <property type="entry name" value="PERIPLASMIC SIGNAL SENSOR AND SIGMA FACTOR ACTIVATOR FECR-RELATED"/>
    <property type="match status" value="1"/>
</dbReference>
<evidence type="ECO:0000313" key="5">
    <source>
        <dbReference type="Proteomes" id="UP001156141"/>
    </source>
</evidence>
<dbReference type="InterPro" id="IPR032508">
    <property type="entry name" value="FecR_C"/>
</dbReference>
<keyword evidence="1" id="KW-0472">Membrane</keyword>
<reference evidence="4" key="1">
    <citation type="submission" date="2022-02" db="EMBL/GenBank/DDBJ databases">
        <title>Aestuariibaculum sp., a marine bacterium isolated from sediment in Guangxi.</title>
        <authorList>
            <person name="Ying J."/>
        </authorList>
    </citation>
    <scope>NUCLEOTIDE SEQUENCE</scope>
    <source>
        <strain evidence="4">L182</strain>
    </source>
</reference>
<dbReference type="InterPro" id="IPR006860">
    <property type="entry name" value="FecR"/>
</dbReference>
<keyword evidence="1" id="KW-0812">Transmembrane</keyword>
<keyword evidence="5" id="KW-1185">Reference proteome</keyword>
<dbReference type="Gene3D" id="3.55.50.30">
    <property type="match status" value="1"/>
</dbReference>
<dbReference type="EMBL" id="JAKVQD010000001">
    <property type="protein sequence ID" value="MCH4551683.1"/>
    <property type="molecule type" value="Genomic_DNA"/>
</dbReference>
<dbReference type="Pfam" id="PF04773">
    <property type="entry name" value="FecR"/>
    <property type="match status" value="1"/>
</dbReference>
<accession>A0ABS9RFF2</accession>
<proteinExistence type="predicted"/>
<comment type="caution">
    <text evidence="4">The sequence shown here is derived from an EMBL/GenBank/DDBJ whole genome shotgun (WGS) entry which is preliminary data.</text>
</comment>
<sequence>MKNKNKHIELLISKYISKEMSQKEFNELEQWLNISKENKTFFTDLLKAHKISQQIQFNEQVNTTKAWEKILSNLKNPITNSTKPINHIRWLKPQNVLKYAAAIILFISVGYYFIVTYSTDRTTLPTNQITLQLDNGSIKYINEDGTTEIKDTNGNIITSQNQGQLIYSGTAEEKLVYNTLTIPYGKHFQLKLSDGTTVHLNAGTSLKYPVKFIKGKSREVYLTGEAFFSVTKDPKHPFIVNAQNLDIKVLGTAFNVSAYTEDTITNVVLVEGAVEMFEESNDQKNKTRLKPGDKGTFNRTNTNIETEQVNTSVYTSWMQGQLFFRNMTFQNIVKKLERHFDIKIIVQNKQLNQETFNASFKDEPIENILNYFNKSFDINYTVKNNIIYIN</sequence>
<feature type="domain" description="FecR protein" evidence="2">
    <location>
        <begin position="183"/>
        <end position="275"/>
    </location>
</feature>
<feature type="transmembrane region" description="Helical" evidence="1">
    <location>
        <begin position="96"/>
        <end position="114"/>
    </location>
</feature>
<feature type="domain" description="Protein FecR C-terminal" evidence="3">
    <location>
        <begin position="322"/>
        <end position="389"/>
    </location>
</feature>
<dbReference type="Proteomes" id="UP001156141">
    <property type="component" value="Unassembled WGS sequence"/>
</dbReference>
<dbReference type="InterPro" id="IPR012373">
    <property type="entry name" value="Ferrdict_sens_TM"/>
</dbReference>
<evidence type="ECO:0000256" key="1">
    <source>
        <dbReference type="SAM" id="Phobius"/>
    </source>
</evidence>
<protein>
    <submittedName>
        <fullName evidence="4">FecR domain-containing protein</fullName>
    </submittedName>
</protein>